<feature type="region of interest" description="Disordered" evidence="1">
    <location>
        <begin position="70"/>
        <end position="90"/>
    </location>
</feature>
<evidence type="ECO:0000313" key="2">
    <source>
        <dbReference type="EMBL" id="ATB27200.1"/>
    </source>
</evidence>
<sequence>MSQLDGELSEYLETILAGEKGSGCIGMRLYLPEEWARDGERQAEVGVPTEVCFERKWEVLAATSHWPLPALSASRRQPSPSSRPLSHVTK</sequence>
<gene>
    <name evidence="2" type="ORF">MEBOL_000638</name>
</gene>
<name>A0A250I7P3_9BACT</name>
<dbReference type="GO" id="GO:0004519">
    <property type="term" value="F:endonuclease activity"/>
    <property type="evidence" value="ECO:0007669"/>
    <property type="project" value="UniProtKB-KW"/>
</dbReference>
<dbReference type="KEGG" id="mbd:MEBOL_000638"/>
<evidence type="ECO:0000256" key="1">
    <source>
        <dbReference type="SAM" id="MobiDB-lite"/>
    </source>
</evidence>
<organism evidence="2 3">
    <name type="scientific">Melittangium boletus DSM 14713</name>
    <dbReference type="NCBI Taxonomy" id="1294270"/>
    <lineage>
        <taxon>Bacteria</taxon>
        <taxon>Pseudomonadati</taxon>
        <taxon>Myxococcota</taxon>
        <taxon>Myxococcia</taxon>
        <taxon>Myxococcales</taxon>
        <taxon>Cystobacterineae</taxon>
        <taxon>Archangiaceae</taxon>
        <taxon>Melittangium</taxon>
    </lineage>
</organism>
<dbReference type="Proteomes" id="UP000217289">
    <property type="component" value="Chromosome"/>
</dbReference>
<keyword evidence="2" id="KW-0540">Nuclease</keyword>
<keyword evidence="3" id="KW-1185">Reference proteome</keyword>
<evidence type="ECO:0000313" key="3">
    <source>
        <dbReference type="Proteomes" id="UP000217289"/>
    </source>
</evidence>
<protein>
    <submittedName>
        <fullName evidence="2">Endonuclease</fullName>
    </submittedName>
</protein>
<keyword evidence="2" id="KW-0378">Hydrolase</keyword>
<dbReference type="OrthoDB" id="6139076at2"/>
<proteinExistence type="predicted"/>
<dbReference type="AlphaFoldDB" id="A0A250I7P3"/>
<keyword evidence="2" id="KW-0255">Endonuclease</keyword>
<dbReference type="EMBL" id="CP022163">
    <property type="protein sequence ID" value="ATB27200.1"/>
    <property type="molecule type" value="Genomic_DNA"/>
</dbReference>
<reference evidence="2 3" key="1">
    <citation type="submission" date="2017-06" db="EMBL/GenBank/DDBJ databases">
        <authorList>
            <person name="Kim H.J."/>
            <person name="Triplett B.A."/>
        </authorList>
    </citation>
    <scope>NUCLEOTIDE SEQUENCE [LARGE SCALE GENOMIC DNA]</scope>
    <source>
        <strain evidence="2 3">DSM 14713</strain>
    </source>
</reference>
<accession>A0A250I7P3</accession>